<keyword evidence="12" id="KW-1053">Target membrane</keyword>
<evidence type="ECO:0000256" key="10">
    <source>
        <dbReference type="ARBA" id="ARBA00023043"/>
    </source>
</evidence>
<dbReference type="PRINTS" id="PR01415">
    <property type="entry name" value="ANKYRIN"/>
</dbReference>
<dbReference type="PANTHER" id="PTHR24198">
    <property type="entry name" value="ANKYRIN REPEAT AND PROTEIN KINASE DOMAIN-CONTAINING PROTEIN"/>
    <property type="match status" value="1"/>
</dbReference>
<feature type="repeat" description="ANK" evidence="16">
    <location>
        <begin position="1644"/>
        <end position="1676"/>
    </location>
</feature>
<dbReference type="InterPro" id="IPR011990">
    <property type="entry name" value="TPR-like_helical_dom_sf"/>
</dbReference>
<dbReference type="GO" id="GO:0044231">
    <property type="term" value="C:host cell presynaptic membrane"/>
    <property type="evidence" value="ECO:0007669"/>
    <property type="project" value="UniProtKB-KW"/>
</dbReference>
<feature type="repeat" description="ANK" evidence="16">
    <location>
        <begin position="1763"/>
        <end position="1795"/>
    </location>
</feature>
<dbReference type="PROSITE" id="PS50297">
    <property type="entry name" value="ANK_REP_REGION"/>
    <property type="match status" value="16"/>
</dbReference>
<keyword evidence="9" id="KW-0638">Presynaptic neurotoxin</keyword>
<evidence type="ECO:0000256" key="5">
    <source>
        <dbReference type="ARBA" id="ARBA00022537"/>
    </source>
</evidence>
<keyword evidence="4" id="KW-0964">Secreted</keyword>
<evidence type="ECO:0000256" key="2">
    <source>
        <dbReference type="ARBA" id="ARBA00004613"/>
    </source>
</evidence>
<feature type="repeat" description="ANK" evidence="16">
    <location>
        <begin position="1482"/>
        <end position="1514"/>
    </location>
</feature>
<evidence type="ECO:0000256" key="11">
    <source>
        <dbReference type="ARBA" id="ARBA00023136"/>
    </source>
</evidence>
<dbReference type="Pfam" id="PF13374">
    <property type="entry name" value="TPR_10"/>
    <property type="match status" value="1"/>
</dbReference>
<keyword evidence="5" id="KW-1052">Target cell membrane</keyword>
<protein>
    <recommendedName>
        <fullName evidence="15">Alpha-latrotoxin</fullName>
    </recommendedName>
</protein>
<comment type="subcellular location">
    <subcellularLocation>
        <location evidence="2">Secreted</location>
    </subcellularLocation>
    <subcellularLocation>
        <location evidence="1">Target cell membrane</location>
    </subcellularLocation>
</comment>
<keyword evidence="19" id="KW-1185">Reference proteome</keyword>
<sequence>MSAEKVTTMARQRMDYNFLSPFANSVESIRNDFNNLDDVSAKLFYTDILKAVQEAISHEKIDSLRNLSRILDGLKNFQQTDDIGHFNLVSLACKYKAITALEYIFSEESQTLYKLSINLTGVSESELFSVKDEFRHDAFYYAIRSNKPDLLNSLIDKWRNQYSGEDLDDLLSNSYKDLKLRNVSLTTEMQLFVQSKILDLRFFDTSTAENSGTGNSWDQIKKRIKLVVEYIQSIKNDYWDADPDERFMHISEFIAKNIHVLKSLLKSTYDKLPWEEIEFCLVIFIRCCKSSSESNLIYNCVLNKKQLLMHLFNFSVVLDNSHDKFKNSNVIKLSKSVNLQRDSVIAKITEKNRELRELYNDYEKIRDFSSLEILKSYSDLIESSDTEKQRHLLVSRVLQVMGEHLRNTLESPKLSIKTADAFLSSLSSNTREVIMKLRDALSHKEALIIRSDMEKKLHLFNNIVRDISKIRAAIPDFLYAIKIASIKILMQKVKLCESTKDIKDCYGPYRHSIDIYFKEVVKINLVKGDFERLEELILCLDDHIKDKTLSEKILFDGIHRLIRKEKNRFESLKNEFQLNVKAVSHLNMCASYESYSCEAIHKMAKGLSESHFEIPSRKFEPILKLLHELIQRVILRISPTENMEESDILLKIHAFLNFEMGSMKWIEEFRDLCQNAKDSRKKKLIYNLPENLLNSKLSILKETLIDFDSKNCTSSAEFSFFEKNMKLRAITEMLVLDILSILESSCSRNPFFLDGDYPLLNGRNLRNHLAHGNALIDVCVGESSAILFVCAKKLLAAVLSKNNKMDRVIRCDCIKLESAIEQDLRIISYQQKLFEALGEGNMKDCQEYFYKGADVYGRDCNFSTCLHIASKAPDIAAVNWILKDSLRTNVINRDGESLLHIAAKFNRVQIMRHLVEKENMSLLDKDINGKTPLHVAVEKQSTEVIEYISNFEICTTRKDRNGYIPLHIAIFRNDIAAVNILFGKETNVDKNKSNRNYTSLLIATLSKNLDFVKLLIAKKANVDSKCDFGHTSLHLATLTMDMEIVKVLIANGADVNAKNEDGNTPLQYAAALGIMEIVEFLINKKADVNAADNRQFTPLMVAAINGHTSIVQLLLDKGALVNSKESFGCAPLHFAADKGHYEIVELLLNHKAIIDCKSNENGTPLYFSARGGHKEIVKLLLKEGADVNAPESANSIALHQAAALGDKDIVDMLIDKGADINLKDEAGSTALHHAASNTNGDIVKSLVKKGADIRTINTSNITPLFILISRGLSNLPLPELRDVNSADANGFTLLHLSAAAGDKALVEYCIENKCDVNARNNYGLTALHLAASENHQNIVSFLLNKGAEIDGNDQCGVTPLLLSVVFNCKDTLEILISHGTNELHSISNDKIEALRYSVSAGKSDTLDLLFQKYKFNINELPQDLLEVAVCGNHRRVVAVLLSKGFEVNADVQPLHIAVRNKHYEMAEFLLANGANPMLLDEDNLTPLQIASAMGDAEMVEILLSQTTDIRIENDVIFSAAELAVGENQLDVIKVLLHIKVIDVNARGKSSFTLLHISAHIGSLETTKYLVAEGADINARDNKNRMPVYIAAEKGFKDIVEFYLNCKDLGEEIAELLLIAVSKGKADVCELLIERNTDVNACHADGEIPFNLALKKGHKEVLSVLLHYGAYYNANQLPPSELANNKDVVPILTKVKEVFTAVQRKASDKLKSLLAEEGNSKYCLANAKCVKKGTVLHYASWNGYQEIVDILLKHNTNPNTANKTGCTPLHYAVKYSHFKIVKSLLSNGAIFNALSQSGKTPLEFATDRKIRDFLLFIRYIFKKVQDNDPSVLENLKGKNEDVMRAVIRAKNQKGKTLLDVAYIYTFSKIDELQKILENEYHSLESAQKSVLEERYDEAFLIYESILRTRVAVFGQYSQPVLDVKIKQAKVHEIMENFGKALNLFEDVYQTRKRVLGESHKQTLYAKTCIGQVLSKQGEKLEALNTFKAVDIIQKETAEPDDFDVLYNELGLSAALYEMNRFHEAFKIIIKIEEKCSQKGKRSRIEITEPLYIKAMIFSKLGKYSEALELFQSIYETRKNIFSPHHSDTLDALLAVACTLYLQEKFDESHDVFRKVLDIQKSFLPEDHINILETQLYIADVLSKQELDVTAQNYFSSLEPRIAALGPNSGLMFRTS</sequence>
<feature type="coiled-coil region" evidence="17">
    <location>
        <begin position="1831"/>
        <end position="1888"/>
    </location>
</feature>
<dbReference type="SUPFAM" id="SSF48452">
    <property type="entry name" value="TPR-like"/>
    <property type="match status" value="1"/>
</dbReference>
<keyword evidence="3" id="KW-0268">Exocytosis</keyword>
<dbReference type="SMART" id="SM00028">
    <property type="entry name" value="TPR"/>
    <property type="match status" value="3"/>
</dbReference>
<dbReference type="Gene3D" id="1.25.40.10">
    <property type="entry name" value="Tetratricopeptide repeat domain"/>
    <property type="match status" value="2"/>
</dbReference>
<dbReference type="GO" id="GO:0005576">
    <property type="term" value="C:extracellular region"/>
    <property type="evidence" value="ECO:0007669"/>
    <property type="project" value="UniProtKB-SubCell"/>
</dbReference>
<feature type="repeat" description="ANK" evidence="16">
    <location>
        <begin position="1160"/>
        <end position="1192"/>
    </location>
</feature>
<organism evidence="18 19">
    <name type="scientific">Larinioides sclopetarius</name>
    <dbReference type="NCBI Taxonomy" id="280406"/>
    <lineage>
        <taxon>Eukaryota</taxon>
        <taxon>Metazoa</taxon>
        <taxon>Ecdysozoa</taxon>
        <taxon>Arthropoda</taxon>
        <taxon>Chelicerata</taxon>
        <taxon>Arachnida</taxon>
        <taxon>Araneae</taxon>
        <taxon>Araneomorphae</taxon>
        <taxon>Entelegynae</taxon>
        <taxon>Araneoidea</taxon>
        <taxon>Araneidae</taxon>
        <taxon>Larinioides</taxon>
    </lineage>
</organism>
<feature type="repeat" description="ANK" evidence="16">
    <location>
        <begin position="1289"/>
        <end position="1321"/>
    </location>
</feature>
<feature type="repeat" description="ANK" evidence="16">
    <location>
        <begin position="1549"/>
        <end position="1581"/>
    </location>
</feature>
<feature type="repeat" description="ANK" evidence="16">
    <location>
        <begin position="1061"/>
        <end position="1093"/>
    </location>
</feature>
<dbReference type="SUPFAM" id="SSF48403">
    <property type="entry name" value="Ankyrin repeat"/>
    <property type="match status" value="4"/>
</dbReference>
<dbReference type="Pfam" id="PF12796">
    <property type="entry name" value="Ank_2"/>
    <property type="match status" value="8"/>
</dbReference>
<evidence type="ECO:0000313" key="18">
    <source>
        <dbReference type="EMBL" id="CAL1285636.1"/>
    </source>
</evidence>
<comment type="similarity">
    <text evidence="13">Belongs to the cationic peptide 01 (latrotoxin) family. 03 (alpha-latrotoxin) subfamily.</text>
</comment>
<dbReference type="GO" id="GO:0006887">
    <property type="term" value="P:exocytosis"/>
    <property type="evidence" value="ECO:0007669"/>
    <property type="project" value="UniProtKB-KW"/>
</dbReference>
<keyword evidence="11" id="KW-0472">Membrane</keyword>
<gene>
    <name evidence="18" type="ORF">LARSCL_LOCUS13827</name>
</gene>
<dbReference type="InterPro" id="IPR036770">
    <property type="entry name" value="Ankyrin_rpt-contain_sf"/>
</dbReference>
<feature type="repeat" description="ANK" evidence="16">
    <location>
        <begin position="1028"/>
        <end position="1060"/>
    </location>
</feature>
<evidence type="ECO:0000256" key="7">
    <source>
        <dbReference type="ARBA" id="ARBA00022699"/>
    </source>
</evidence>
<keyword evidence="6" id="KW-0800">Toxin</keyword>
<feature type="repeat" description="ANK" evidence="16">
    <location>
        <begin position="1094"/>
        <end position="1126"/>
    </location>
</feature>
<feature type="repeat" description="ANK" evidence="16">
    <location>
        <begin position="1226"/>
        <end position="1258"/>
    </location>
</feature>
<feature type="repeat" description="ANK" evidence="16">
    <location>
        <begin position="1322"/>
        <end position="1354"/>
    </location>
</feature>
<evidence type="ECO:0000256" key="9">
    <source>
        <dbReference type="ARBA" id="ARBA00023028"/>
    </source>
</evidence>
<dbReference type="PROSITE" id="PS50088">
    <property type="entry name" value="ANK_REPEAT"/>
    <property type="match status" value="17"/>
</dbReference>
<comment type="subunit">
    <text evidence="14">Homotetramer in membranes.</text>
</comment>
<evidence type="ECO:0000256" key="15">
    <source>
        <dbReference type="ARBA" id="ARBA00049811"/>
    </source>
</evidence>
<dbReference type="InterPro" id="IPR002110">
    <property type="entry name" value="Ankyrin_rpt"/>
</dbReference>
<feature type="repeat" description="ANK" evidence="16">
    <location>
        <begin position="928"/>
        <end position="948"/>
    </location>
</feature>
<evidence type="ECO:0000256" key="4">
    <source>
        <dbReference type="ARBA" id="ARBA00022525"/>
    </source>
</evidence>
<dbReference type="GO" id="GO:0090729">
    <property type="term" value="F:toxin activity"/>
    <property type="evidence" value="ECO:0007669"/>
    <property type="project" value="UniProtKB-KW"/>
</dbReference>
<keyword evidence="8" id="KW-0677">Repeat</keyword>
<reference evidence="18 19" key="1">
    <citation type="submission" date="2024-04" db="EMBL/GenBank/DDBJ databases">
        <authorList>
            <person name="Rising A."/>
            <person name="Reimegard J."/>
            <person name="Sonavane S."/>
            <person name="Akerstrom W."/>
            <person name="Nylinder S."/>
            <person name="Hedman E."/>
            <person name="Kallberg Y."/>
        </authorList>
    </citation>
    <scope>NUCLEOTIDE SEQUENCE [LARGE SCALE GENOMIC DNA]</scope>
</reference>
<evidence type="ECO:0000256" key="17">
    <source>
        <dbReference type="SAM" id="Coils"/>
    </source>
</evidence>
<evidence type="ECO:0000256" key="1">
    <source>
        <dbReference type="ARBA" id="ARBA00004175"/>
    </source>
</evidence>
<evidence type="ECO:0000256" key="13">
    <source>
        <dbReference type="ARBA" id="ARBA00049657"/>
    </source>
</evidence>
<evidence type="ECO:0000256" key="14">
    <source>
        <dbReference type="ARBA" id="ARBA00049715"/>
    </source>
</evidence>
<evidence type="ECO:0000313" key="19">
    <source>
        <dbReference type="Proteomes" id="UP001497382"/>
    </source>
</evidence>
<dbReference type="Gene3D" id="1.25.40.20">
    <property type="entry name" value="Ankyrin repeat-containing domain"/>
    <property type="match status" value="6"/>
</dbReference>
<feature type="repeat" description="ANK" evidence="16">
    <location>
        <begin position="1449"/>
        <end position="1481"/>
    </location>
</feature>
<accession>A0AAV2APU3</accession>
<dbReference type="Proteomes" id="UP001497382">
    <property type="component" value="Unassembled WGS sequence"/>
</dbReference>
<evidence type="ECO:0000256" key="8">
    <source>
        <dbReference type="ARBA" id="ARBA00022737"/>
    </source>
</evidence>
<feature type="repeat" description="ANK" evidence="16">
    <location>
        <begin position="1127"/>
        <end position="1159"/>
    </location>
</feature>
<keyword evidence="10 16" id="KW-0040">ANK repeat</keyword>
<dbReference type="GO" id="GO:0044218">
    <property type="term" value="C:other organism cell membrane"/>
    <property type="evidence" value="ECO:0007669"/>
    <property type="project" value="UniProtKB-KW"/>
</dbReference>
<dbReference type="Pfam" id="PF13857">
    <property type="entry name" value="Ank_5"/>
    <property type="match status" value="1"/>
</dbReference>
<proteinExistence type="inferred from homology"/>
<evidence type="ECO:0000256" key="6">
    <source>
        <dbReference type="ARBA" id="ARBA00022656"/>
    </source>
</evidence>
<feature type="repeat" description="ANK" evidence="16">
    <location>
        <begin position="961"/>
        <end position="993"/>
    </location>
</feature>
<evidence type="ECO:0000256" key="16">
    <source>
        <dbReference type="PROSITE-ProRule" id="PRU00023"/>
    </source>
</evidence>
<name>A0AAV2APU3_9ARAC</name>
<evidence type="ECO:0000256" key="3">
    <source>
        <dbReference type="ARBA" id="ARBA00022483"/>
    </source>
</evidence>
<feature type="repeat" description="ANK" evidence="16">
    <location>
        <begin position="1193"/>
        <end position="1225"/>
    </location>
</feature>
<evidence type="ECO:0000256" key="12">
    <source>
        <dbReference type="ARBA" id="ARBA00023298"/>
    </source>
</evidence>
<keyword evidence="17" id="KW-0175">Coiled coil</keyword>
<dbReference type="PANTHER" id="PTHR24198:SF165">
    <property type="entry name" value="ANKYRIN REPEAT-CONTAINING PROTEIN-RELATED"/>
    <property type="match status" value="1"/>
</dbReference>
<feature type="repeat" description="ANK" evidence="16">
    <location>
        <begin position="1730"/>
        <end position="1762"/>
    </location>
</feature>
<dbReference type="Pfam" id="PF00023">
    <property type="entry name" value="Ank"/>
    <property type="match status" value="1"/>
</dbReference>
<dbReference type="InterPro" id="IPR019734">
    <property type="entry name" value="TPR_rpt"/>
</dbReference>
<dbReference type="SMART" id="SM00248">
    <property type="entry name" value="ANK"/>
    <property type="match status" value="26"/>
</dbReference>
<keyword evidence="7" id="KW-0528">Neurotoxin</keyword>
<dbReference type="EMBL" id="CAXIEN010000193">
    <property type="protein sequence ID" value="CAL1285636.1"/>
    <property type="molecule type" value="Genomic_DNA"/>
</dbReference>
<comment type="caution">
    <text evidence="18">The sequence shown here is derived from an EMBL/GenBank/DDBJ whole genome shotgun (WGS) entry which is preliminary data.</text>
</comment>
<dbReference type="Pfam" id="PF13424">
    <property type="entry name" value="TPR_12"/>
    <property type="match status" value="1"/>
</dbReference>